<dbReference type="PANTHER" id="PTHR33452">
    <property type="entry name" value="OXIDOREDUCTASE CATD-RELATED"/>
    <property type="match status" value="1"/>
</dbReference>
<evidence type="ECO:0000256" key="2">
    <source>
        <dbReference type="ARBA" id="ARBA00006679"/>
    </source>
</evidence>
<dbReference type="InterPro" id="IPR032808">
    <property type="entry name" value="DoxX"/>
</dbReference>
<keyword evidence="6 7" id="KW-0472">Membrane</keyword>
<evidence type="ECO:0000256" key="6">
    <source>
        <dbReference type="ARBA" id="ARBA00023136"/>
    </source>
</evidence>
<evidence type="ECO:0000313" key="8">
    <source>
        <dbReference type="EMBL" id="MBE9142788.1"/>
    </source>
</evidence>
<feature type="transmembrane region" description="Helical" evidence="7">
    <location>
        <begin position="69"/>
        <end position="89"/>
    </location>
</feature>
<evidence type="ECO:0000256" key="4">
    <source>
        <dbReference type="ARBA" id="ARBA00022692"/>
    </source>
</evidence>
<proteinExistence type="inferred from homology"/>
<keyword evidence="4 7" id="KW-0812">Transmembrane</keyword>
<dbReference type="EMBL" id="JADEWU010000008">
    <property type="protein sequence ID" value="MBE9142788.1"/>
    <property type="molecule type" value="Genomic_DNA"/>
</dbReference>
<organism evidence="8 9">
    <name type="scientific">Planktothrix mougeotii LEGE 06226</name>
    <dbReference type="NCBI Taxonomy" id="1828728"/>
    <lineage>
        <taxon>Bacteria</taxon>
        <taxon>Bacillati</taxon>
        <taxon>Cyanobacteriota</taxon>
        <taxon>Cyanophyceae</taxon>
        <taxon>Oscillatoriophycideae</taxon>
        <taxon>Oscillatoriales</taxon>
        <taxon>Microcoleaceae</taxon>
        <taxon>Planktothrix</taxon>
    </lineage>
</organism>
<accession>A0ABR9U8L6</accession>
<evidence type="ECO:0000256" key="1">
    <source>
        <dbReference type="ARBA" id="ARBA00004651"/>
    </source>
</evidence>
<sequence>MIQFIPLIGRTFLATIFIHAAVNKILDFANTQTMMTEKGLPFAGVLLVVTIIIQIVGGLSLVVGYKTHLGAWLLILFLIPTTFIFHNFWDIPSEKIDFFKNLSIMGGLLMITYFGAGPVSVDEHITMSNTDFTDPDNP</sequence>
<evidence type="ECO:0000256" key="3">
    <source>
        <dbReference type="ARBA" id="ARBA00022475"/>
    </source>
</evidence>
<dbReference type="InterPro" id="IPR051907">
    <property type="entry name" value="DoxX-like_oxidoreductase"/>
</dbReference>
<gene>
    <name evidence="8" type="ORF">IQ236_06060</name>
</gene>
<evidence type="ECO:0000256" key="5">
    <source>
        <dbReference type="ARBA" id="ARBA00022989"/>
    </source>
</evidence>
<comment type="similarity">
    <text evidence="2">Belongs to the DoxX family.</text>
</comment>
<keyword evidence="9" id="KW-1185">Reference proteome</keyword>
<feature type="transmembrane region" description="Helical" evidence="7">
    <location>
        <begin position="42"/>
        <end position="63"/>
    </location>
</feature>
<dbReference type="Proteomes" id="UP000640725">
    <property type="component" value="Unassembled WGS sequence"/>
</dbReference>
<dbReference type="Pfam" id="PF07681">
    <property type="entry name" value="DoxX"/>
    <property type="match status" value="1"/>
</dbReference>
<protein>
    <submittedName>
        <fullName evidence="8">DoxX family protein</fullName>
    </submittedName>
</protein>
<reference evidence="8 9" key="1">
    <citation type="submission" date="2020-10" db="EMBL/GenBank/DDBJ databases">
        <authorList>
            <person name="Castelo-Branco R."/>
            <person name="Eusebio N."/>
            <person name="Adriana R."/>
            <person name="Vieira A."/>
            <person name="Brugerolle De Fraissinette N."/>
            <person name="Rezende De Castro R."/>
            <person name="Schneider M.P."/>
            <person name="Vasconcelos V."/>
            <person name="Leao P.N."/>
        </authorList>
    </citation>
    <scope>NUCLEOTIDE SEQUENCE [LARGE SCALE GENOMIC DNA]</scope>
    <source>
        <strain evidence="8 9">LEGE 06226</strain>
    </source>
</reference>
<comment type="caution">
    <text evidence="8">The sequence shown here is derived from an EMBL/GenBank/DDBJ whole genome shotgun (WGS) entry which is preliminary data.</text>
</comment>
<comment type="subcellular location">
    <subcellularLocation>
        <location evidence="1">Cell membrane</location>
        <topology evidence="1">Multi-pass membrane protein</topology>
    </subcellularLocation>
</comment>
<feature type="transmembrane region" description="Helical" evidence="7">
    <location>
        <begin position="101"/>
        <end position="121"/>
    </location>
</feature>
<dbReference type="PANTHER" id="PTHR33452:SF1">
    <property type="entry name" value="INNER MEMBRANE PROTEIN YPHA-RELATED"/>
    <property type="match status" value="1"/>
</dbReference>
<keyword evidence="3" id="KW-1003">Cell membrane</keyword>
<dbReference type="RefSeq" id="WP_193868420.1">
    <property type="nucleotide sequence ID" value="NZ_JADEWU010000008.1"/>
</dbReference>
<evidence type="ECO:0000256" key="7">
    <source>
        <dbReference type="SAM" id="Phobius"/>
    </source>
</evidence>
<name>A0ABR9U8L6_9CYAN</name>
<keyword evidence="5 7" id="KW-1133">Transmembrane helix</keyword>
<evidence type="ECO:0000313" key="9">
    <source>
        <dbReference type="Proteomes" id="UP000640725"/>
    </source>
</evidence>